<gene>
    <name evidence="7" type="ORF">L198_04973</name>
</gene>
<dbReference type="RefSeq" id="XP_019031105.1">
    <property type="nucleotide sequence ID" value="XM_019177073.1"/>
</dbReference>
<dbReference type="AlphaFoldDB" id="A0A1E3J3Y6"/>
<dbReference type="OrthoDB" id="14246at2759"/>
<organism evidence="7 8">
    <name type="scientific">Cryptococcus wingfieldii CBS 7118</name>
    <dbReference type="NCBI Taxonomy" id="1295528"/>
    <lineage>
        <taxon>Eukaryota</taxon>
        <taxon>Fungi</taxon>
        <taxon>Dikarya</taxon>
        <taxon>Basidiomycota</taxon>
        <taxon>Agaricomycotina</taxon>
        <taxon>Tremellomycetes</taxon>
        <taxon>Tremellales</taxon>
        <taxon>Cryptococcaceae</taxon>
        <taxon>Cryptococcus</taxon>
    </lineage>
</organism>
<evidence type="ECO:0000256" key="6">
    <source>
        <dbReference type="SAM" id="Phobius"/>
    </source>
</evidence>
<keyword evidence="5 6" id="KW-0472">Membrane</keyword>
<comment type="similarity">
    <text evidence="2">Belongs to the OB-RGRP/VPS55 family.</text>
</comment>
<keyword evidence="3 6" id="KW-0812">Transmembrane</keyword>
<proteinExistence type="inferred from homology"/>
<evidence type="ECO:0008006" key="9">
    <source>
        <dbReference type="Google" id="ProtNLM"/>
    </source>
</evidence>
<protein>
    <recommendedName>
        <fullName evidence="9">Trafficking-related protein</fullName>
    </recommendedName>
</protein>
<keyword evidence="4 6" id="KW-1133">Transmembrane helix</keyword>
<comment type="caution">
    <text evidence="7">The sequence shown here is derived from an EMBL/GenBank/DDBJ whole genome shotgun (WGS) entry which is preliminary data.</text>
</comment>
<evidence type="ECO:0000256" key="5">
    <source>
        <dbReference type="ARBA" id="ARBA00023136"/>
    </source>
</evidence>
<comment type="subcellular location">
    <subcellularLocation>
        <location evidence="1">Membrane</location>
        <topology evidence="1">Multi-pass membrane protein</topology>
    </subcellularLocation>
</comment>
<sequence length="140" mass="15156">MSRLHSYHQPAFNKNTAVILLSFVLAAGFLLVILSCALWANWLPLLVALTFILAPFPNWIGSRCASADEISPEYNSAYVDFGRFLTGMLVTTGLSLPLLLAHSALIQPAACWMSIAGGGLVYGTILVYAGWFGGNNEDEF</sequence>
<keyword evidence="8" id="KW-1185">Reference proteome</keyword>
<dbReference type="Proteomes" id="UP000094819">
    <property type="component" value="Unassembled WGS sequence"/>
</dbReference>
<dbReference type="Pfam" id="PF04133">
    <property type="entry name" value="Vps55"/>
    <property type="match status" value="1"/>
</dbReference>
<evidence type="ECO:0000313" key="8">
    <source>
        <dbReference type="Proteomes" id="UP000094819"/>
    </source>
</evidence>
<evidence type="ECO:0000256" key="3">
    <source>
        <dbReference type="ARBA" id="ARBA00022692"/>
    </source>
</evidence>
<dbReference type="EMBL" id="AWGH01000014">
    <property type="protein sequence ID" value="ODN94826.1"/>
    <property type="molecule type" value="Genomic_DNA"/>
</dbReference>
<dbReference type="GO" id="GO:0032511">
    <property type="term" value="P:late endosome to vacuole transport via multivesicular body sorting pathway"/>
    <property type="evidence" value="ECO:0007669"/>
    <property type="project" value="TreeGrafter"/>
</dbReference>
<dbReference type="GO" id="GO:0034424">
    <property type="term" value="C:Vps55/Vps68 complex"/>
    <property type="evidence" value="ECO:0007669"/>
    <property type="project" value="TreeGrafter"/>
</dbReference>
<accession>A0A1E3J3Y6</accession>
<reference evidence="7 8" key="1">
    <citation type="submission" date="2016-06" db="EMBL/GenBank/DDBJ databases">
        <title>Evolution of pathogenesis and genome organization in the Tremellales.</title>
        <authorList>
            <person name="Cuomo C."/>
            <person name="Litvintseva A."/>
            <person name="Heitman J."/>
            <person name="Chen Y."/>
            <person name="Sun S."/>
            <person name="Springer D."/>
            <person name="Dromer F."/>
            <person name="Young S."/>
            <person name="Zeng Q."/>
            <person name="Chapman S."/>
            <person name="Gujja S."/>
            <person name="Saif S."/>
            <person name="Birren B."/>
        </authorList>
    </citation>
    <scope>NUCLEOTIDE SEQUENCE [LARGE SCALE GENOMIC DNA]</scope>
    <source>
        <strain evidence="7 8">CBS 7118</strain>
    </source>
</reference>
<evidence type="ECO:0000256" key="2">
    <source>
        <dbReference type="ARBA" id="ARBA00005645"/>
    </source>
</evidence>
<dbReference type="PANTHER" id="PTHR12050">
    <property type="entry name" value="LEPTIN RECEPTOR-RELATED"/>
    <property type="match status" value="1"/>
</dbReference>
<name>A0A1E3J3Y6_9TREE</name>
<feature type="transmembrane region" description="Helical" evidence="6">
    <location>
        <begin position="81"/>
        <end position="100"/>
    </location>
</feature>
<evidence type="ECO:0000256" key="1">
    <source>
        <dbReference type="ARBA" id="ARBA00004141"/>
    </source>
</evidence>
<feature type="transmembrane region" description="Helical" evidence="6">
    <location>
        <begin position="42"/>
        <end position="61"/>
    </location>
</feature>
<dbReference type="InterPro" id="IPR007262">
    <property type="entry name" value="Vps55/LEPROT"/>
</dbReference>
<dbReference type="PANTHER" id="PTHR12050:SF0">
    <property type="entry name" value="RH04491P"/>
    <property type="match status" value="1"/>
</dbReference>
<evidence type="ECO:0000313" key="7">
    <source>
        <dbReference type="EMBL" id="ODN94826.1"/>
    </source>
</evidence>
<feature type="transmembrane region" description="Helical" evidence="6">
    <location>
        <begin position="112"/>
        <end position="131"/>
    </location>
</feature>
<evidence type="ECO:0000256" key="4">
    <source>
        <dbReference type="ARBA" id="ARBA00022989"/>
    </source>
</evidence>
<dbReference type="GeneID" id="30194186"/>
<feature type="transmembrane region" description="Helical" evidence="6">
    <location>
        <begin position="16"/>
        <end position="35"/>
    </location>
</feature>